<evidence type="ECO:0000256" key="4">
    <source>
        <dbReference type="ARBA" id="ARBA00022833"/>
    </source>
</evidence>
<evidence type="ECO:0000256" key="6">
    <source>
        <dbReference type="RuleBase" id="RU361277"/>
    </source>
</evidence>
<dbReference type="SMART" id="SM00829">
    <property type="entry name" value="PKS_ER"/>
    <property type="match status" value="1"/>
</dbReference>
<dbReference type="EMBL" id="NIOJ01000004">
    <property type="protein sequence ID" value="PNU01112.1"/>
    <property type="molecule type" value="Genomic_DNA"/>
</dbReference>
<evidence type="ECO:0000313" key="8">
    <source>
        <dbReference type="EMBL" id="PNU01112.1"/>
    </source>
</evidence>
<evidence type="ECO:0000313" key="9">
    <source>
        <dbReference type="Proteomes" id="UP000236151"/>
    </source>
</evidence>
<dbReference type="SUPFAM" id="SSF51735">
    <property type="entry name" value="NAD(P)-binding Rossmann-fold domains"/>
    <property type="match status" value="1"/>
</dbReference>
<keyword evidence="9" id="KW-1185">Reference proteome</keyword>
<evidence type="ECO:0000259" key="7">
    <source>
        <dbReference type="SMART" id="SM00829"/>
    </source>
</evidence>
<name>A0A2K2FKZ2_9CLOT</name>
<dbReference type="PANTHER" id="PTHR42813">
    <property type="entry name" value="ZINC-TYPE ALCOHOL DEHYDROGENASE-LIKE"/>
    <property type="match status" value="1"/>
</dbReference>
<dbReference type="InterPro" id="IPR013154">
    <property type="entry name" value="ADH-like_N"/>
</dbReference>
<dbReference type="PROSITE" id="PS00059">
    <property type="entry name" value="ADH_ZINC"/>
    <property type="match status" value="1"/>
</dbReference>
<evidence type="ECO:0000256" key="1">
    <source>
        <dbReference type="ARBA" id="ARBA00001947"/>
    </source>
</evidence>
<protein>
    <submittedName>
        <fullName evidence="8">NAD(P)-dependent alcohol dehydrogenase</fullName>
    </submittedName>
</protein>
<gene>
    <name evidence="8" type="ORF">CDQ84_03025</name>
</gene>
<dbReference type="InterPro" id="IPR011032">
    <property type="entry name" value="GroES-like_sf"/>
</dbReference>
<keyword evidence="3 6" id="KW-0479">Metal-binding</keyword>
<evidence type="ECO:0000256" key="2">
    <source>
        <dbReference type="ARBA" id="ARBA00008072"/>
    </source>
</evidence>
<evidence type="ECO:0000256" key="5">
    <source>
        <dbReference type="ARBA" id="ARBA00023002"/>
    </source>
</evidence>
<dbReference type="GO" id="GO:0016491">
    <property type="term" value="F:oxidoreductase activity"/>
    <property type="evidence" value="ECO:0007669"/>
    <property type="project" value="UniProtKB-KW"/>
</dbReference>
<keyword evidence="5" id="KW-0560">Oxidoreductase</keyword>
<keyword evidence="4 6" id="KW-0862">Zinc</keyword>
<sequence length="353" mass="37438">MKGFGVLEKGKVGWMEKPDYVCGPDDAIVRPLAISPCSSDVHSAYEMEGPHLKNRILGHECVGEVIEVGANVKDFKVGDRVAIPCTTPTWKHPDIQDGTHQDAGGLFTAINFSNYEDGTFANQVKVRSADMNLGLIPQGVSLESAVMATDMMTTGFYGSELADVKFGDTVVVFGIGPVGLMAVAGAKLRGAGRLIAVGTRPNCVELAKEYGATDIVSYKDGDLIEQIMKLTGGKGADAAIVAGGGAEALNNAIAVVKAGGGNVAMLEVITETEVLSIPNAYIAGFLSHKTIKGGLCPGGRKRIERLLSMIKAGRVDPSRMITHRFKGLESIEDAFYLMAKKPKDLIKPIVIME</sequence>
<dbReference type="InterPro" id="IPR002328">
    <property type="entry name" value="ADH_Zn_CS"/>
</dbReference>
<dbReference type="Gene3D" id="3.40.50.720">
    <property type="entry name" value="NAD(P)-binding Rossmann-like Domain"/>
    <property type="match status" value="1"/>
</dbReference>
<comment type="similarity">
    <text evidence="2 6">Belongs to the zinc-containing alcohol dehydrogenase family.</text>
</comment>
<dbReference type="InterPro" id="IPR020843">
    <property type="entry name" value="ER"/>
</dbReference>
<accession>A0A2K2FKZ2</accession>
<dbReference type="AlphaFoldDB" id="A0A2K2FKZ2"/>
<feature type="domain" description="Enoyl reductase (ER)" evidence="7">
    <location>
        <begin position="5"/>
        <end position="351"/>
    </location>
</feature>
<comment type="caution">
    <text evidence="8">The sequence shown here is derived from an EMBL/GenBank/DDBJ whole genome shotgun (WGS) entry which is preliminary data.</text>
</comment>
<dbReference type="InterPro" id="IPR036291">
    <property type="entry name" value="NAD(P)-bd_dom_sf"/>
</dbReference>
<organism evidence="8 9">
    <name type="scientific">Clostridium thermosuccinogenes</name>
    <dbReference type="NCBI Taxonomy" id="84032"/>
    <lineage>
        <taxon>Bacteria</taxon>
        <taxon>Bacillati</taxon>
        <taxon>Bacillota</taxon>
        <taxon>Clostridia</taxon>
        <taxon>Eubacteriales</taxon>
        <taxon>Clostridiaceae</taxon>
        <taxon>Clostridium</taxon>
    </lineage>
</organism>
<dbReference type="Pfam" id="PF08240">
    <property type="entry name" value="ADH_N"/>
    <property type="match status" value="1"/>
</dbReference>
<evidence type="ECO:0000256" key="3">
    <source>
        <dbReference type="ARBA" id="ARBA00022723"/>
    </source>
</evidence>
<dbReference type="OrthoDB" id="9769198at2"/>
<dbReference type="GO" id="GO:0008270">
    <property type="term" value="F:zinc ion binding"/>
    <property type="evidence" value="ECO:0007669"/>
    <property type="project" value="InterPro"/>
</dbReference>
<dbReference type="PANTHER" id="PTHR42813:SF4">
    <property type="entry name" value="NADP-DEPENDENT ISOPROPANOL DEHYDROGENASE"/>
    <property type="match status" value="1"/>
</dbReference>
<dbReference type="Pfam" id="PF00107">
    <property type="entry name" value="ADH_zinc_N"/>
    <property type="match status" value="1"/>
</dbReference>
<dbReference type="Gene3D" id="3.90.180.10">
    <property type="entry name" value="Medium-chain alcohol dehydrogenases, catalytic domain"/>
    <property type="match status" value="1"/>
</dbReference>
<dbReference type="KEGG" id="cthd:CDO33_06050"/>
<reference evidence="8 9" key="1">
    <citation type="submission" date="2017-06" db="EMBL/GenBank/DDBJ databases">
        <title>Investigating the central metabolism of Clostridium thermosuccinogenes.</title>
        <authorList>
            <person name="Koendjbiharie J.G."/>
            <person name="van Kranenburg R."/>
        </authorList>
    </citation>
    <scope>NUCLEOTIDE SEQUENCE [LARGE SCALE GENOMIC DNA]</scope>
    <source>
        <strain evidence="8 9">DSM 5806</strain>
    </source>
</reference>
<dbReference type="SUPFAM" id="SSF50129">
    <property type="entry name" value="GroES-like"/>
    <property type="match status" value="1"/>
</dbReference>
<dbReference type="InterPro" id="IPR013149">
    <property type="entry name" value="ADH-like_C"/>
</dbReference>
<dbReference type="Proteomes" id="UP000236151">
    <property type="component" value="Unassembled WGS sequence"/>
</dbReference>
<proteinExistence type="inferred from homology"/>
<comment type="cofactor">
    <cofactor evidence="1 6">
        <name>Zn(2+)</name>
        <dbReference type="ChEBI" id="CHEBI:29105"/>
    </cofactor>
</comment>
<dbReference type="RefSeq" id="WP_103080240.1">
    <property type="nucleotide sequence ID" value="NZ_CP021850.1"/>
</dbReference>